<reference evidence="1" key="2">
    <citation type="submission" date="2018-04" db="EMBL/GenBank/DDBJ databases">
        <title>OnivRS2 (Oryza nivara Reference Sequence Version 2).</title>
        <authorList>
            <person name="Zhang J."/>
            <person name="Kudrna D."/>
            <person name="Lee S."/>
            <person name="Talag J."/>
            <person name="Rajasekar S."/>
            <person name="Welchert J."/>
            <person name="Hsing Y.-I."/>
            <person name="Wing R.A."/>
        </authorList>
    </citation>
    <scope>NUCLEOTIDE SEQUENCE [LARGE SCALE GENOMIC DNA]</scope>
</reference>
<keyword evidence="2" id="KW-1185">Reference proteome</keyword>
<accession>A0A0E0FV69</accession>
<proteinExistence type="predicted"/>
<name>A0A0E0FV69_ORYNI</name>
<evidence type="ECO:0000313" key="2">
    <source>
        <dbReference type="Proteomes" id="UP000006591"/>
    </source>
</evidence>
<protein>
    <submittedName>
        <fullName evidence="1">Uncharacterized protein</fullName>
    </submittedName>
</protein>
<dbReference type="Proteomes" id="UP000006591">
    <property type="component" value="Chromosome 1"/>
</dbReference>
<dbReference type="EnsemblPlants" id="ONIVA01G40700.1">
    <property type="protein sequence ID" value="ONIVA01G40700.1"/>
    <property type="gene ID" value="ONIVA01G40700"/>
</dbReference>
<sequence>MICLYSEQNYPSFPSKSKSAFACTPIDHLLEKRKRKTLSMVGFCSSKRIKKVGAWGPEIMFFSSAAACSS</sequence>
<reference evidence="1" key="1">
    <citation type="submission" date="2015-04" db="UniProtKB">
        <authorList>
            <consortium name="EnsemblPlants"/>
        </authorList>
    </citation>
    <scope>IDENTIFICATION</scope>
    <source>
        <strain evidence="1">SL10</strain>
    </source>
</reference>
<dbReference type="AlphaFoldDB" id="A0A0E0FV69"/>
<dbReference type="HOGENOM" id="CLU_2762113_0_0_1"/>
<evidence type="ECO:0000313" key="1">
    <source>
        <dbReference type="EnsemblPlants" id="ONIVA01G40700.1"/>
    </source>
</evidence>
<dbReference type="Gramene" id="ONIVA01G40700.1">
    <property type="protein sequence ID" value="ONIVA01G40700.1"/>
    <property type="gene ID" value="ONIVA01G40700"/>
</dbReference>
<organism evidence="1">
    <name type="scientific">Oryza nivara</name>
    <name type="common">Indian wild rice</name>
    <name type="synonym">Oryza sativa f. spontanea</name>
    <dbReference type="NCBI Taxonomy" id="4536"/>
    <lineage>
        <taxon>Eukaryota</taxon>
        <taxon>Viridiplantae</taxon>
        <taxon>Streptophyta</taxon>
        <taxon>Embryophyta</taxon>
        <taxon>Tracheophyta</taxon>
        <taxon>Spermatophyta</taxon>
        <taxon>Magnoliopsida</taxon>
        <taxon>Liliopsida</taxon>
        <taxon>Poales</taxon>
        <taxon>Poaceae</taxon>
        <taxon>BOP clade</taxon>
        <taxon>Oryzoideae</taxon>
        <taxon>Oryzeae</taxon>
        <taxon>Oryzinae</taxon>
        <taxon>Oryza</taxon>
    </lineage>
</organism>